<dbReference type="Gene3D" id="3.30.70.20">
    <property type="match status" value="2"/>
</dbReference>
<dbReference type="InterPro" id="IPR017900">
    <property type="entry name" value="4Fe4S_Fe_S_CS"/>
</dbReference>
<dbReference type="PROSITE" id="PS00198">
    <property type="entry name" value="4FE4S_FER_1"/>
    <property type="match status" value="2"/>
</dbReference>
<keyword evidence="4" id="KW-0411">Iron-sulfur</keyword>
<keyword evidence="1" id="KW-0004">4Fe-4S</keyword>
<evidence type="ECO:0000259" key="5">
    <source>
        <dbReference type="PROSITE" id="PS51379"/>
    </source>
</evidence>
<keyword evidence="2" id="KW-0479">Metal-binding</keyword>
<evidence type="ECO:0000256" key="4">
    <source>
        <dbReference type="ARBA" id="ARBA00023014"/>
    </source>
</evidence>
<proteinExistence type="predicted"/>
<dbReference type="Pfam" id="PF12838">
    <property type="entry name" value="Fer4_7"/>
    <property type="match status" value="2"/>
</dbReference>
<dbReference type="AlphaFoldDB" id="A0A3B0SKI0"/>
<dbReference type="EMBL" id="UOEI01000404">
    <property type="protein sequence ID" value="VAW04703.1"/>
    <property type="molecule type" value="Genomic_DNA"/>
</dbReference>
<dbReference type="GO" id="GO:0051539">
    <property type="term" value="F:4 iron, 4 sulfur cluster binding"/>
    <property type="evidence" value="ECO:0007669"/>
    <property type="project" value="UniProtKB-KW"/>
</dbReference>
<feature type="domain" description="4Fe-4S ferredoxin-type" evidence="5">
    <location>
        <begin position="132"/>
        <end position="164"/>
    </location>
</feature>
<feature type="domain" description="4Fe-4S ferredoxin-type" evidence="5">
    <location>
        <begin position="381"/>
        <end position="413"/>
    </location>
</feature>
<name>A0A3B0SKI0_9ZZZZ</name>
<reference evidence="6" key="1">
    <citation type="submission" date="2018-06" db="EMBL/GenBank/DDBJ databases">
        <authorList>
            <person name="Zhirakovskaya E."/>
        </authorList>
    </citation>
    <scope>NUCLEOTIDE SEQUENCE</scope>
</reference>
<dbReference type="InterPro" id="IPR017896">
    <property type="entry name" value="4Fe4S_Fe-S-bd"/>
</dbReference>
<dbReference type="GO" id="GO:0046872">
    <property type="term" value="F:metal ion binding"/>
    <property type="evidence" value="ECO:0007669"/>
    <property type="project" value="UniProtKB-KW"/>
</dbReference>
<evidence type="ECO:0000256" key="2">
    <source>
        <dbReference type="ARBA" id="ARBA00022723"/>
    </source>
</evidence>
<dbReference type="SUPFAM" id="SSF54862">
    <property type="entry name" value="4Fe-4S ferredoxins"/>
    <property type="match status" value="2"/>
</dbReference>
<dbReference type="InterPro" id="IPR050572">
    <property type="entry name" value="Fe-S_Ferredoxin"/>
</dbReference>
<evidence type="ECO:0000313" key="6">
    <source>
        <dbReference type="EMBL" id="VAW04703.1"/>
    </source>
</evidence>
<evidence type="ECO:0000256" key="3">
    <source>
        <dbReference type="ARBA" id="ARBA00023004"/>
    </source>
</evidence>
<sequence length="473" mass="49356">MTLVVCADHDTPVPRSNRLPCDVVAVPGLCRDPATIAGAGVDDPEALILHLGEFDLGFVQGAIRATGVDPLGVPIVTLGDMPSPDQIDVLAAGAMARHAAFPGSRPEHAKMRWPELISRRRLFALNVPQYVGAPSIDPSTCVAEQGCRLCVDTCPASALTWSSGTVAFDVDTCAACGICVTTCPTRATTNPTITEAQIASQIEAMVRASSTPLGIEFRCRDARPRPLAEGWFLVEVPCTGMLTIGWILAPLTLGAGAVAAPTCGESGCGIGNDEVLAPRRTAARMLLDELGLFTGLVRDGAAHAIPAPIGGDTAHRPNTFRDADVFLALADLANTTDTLFTSDVASIGVVTIDGATCTICEQCTSVCPPGALASRHHDGIVDISFDPFTCVGCAMCINTCPEIDSDAIILDRTFDLAELVLGNRVILSGSTAVCEVCGGPIAPSAMLDRIQSMLGPDHAGTLDLISRRCLKCR</sequence>
<gene>
    <name evidence="6" type="ORF">MNBD_ACTINO01-2249</name>
</gene>
<evidence type="ECO:0000256" key="1">
    <source>
        <dbReference type="ARBA" id="ARBA00022485"/>
    </source>
</evidence>
<dbReference type="PANTHER" id="PTHR43687:SF1">
    <property type="entry name" value="FERREDOXIN III"/>
    <property type="match status" value="1"/>
</dbReference>
<protein>
    <recommendedName>
        <fullName evidence="5">4Fe-4S ferredoxin-type domain-containing protein</fullName>
    </recommendedName>
</protein>
<dbReference type="PANTHER" id="PTHR43687">
    <property type="entry name" value="ADENYLYLSULFATE REDUCTASE, BETA SUBUNIT"/>
    <property type="match status" value="1"/>
</dbReference>
<dbReference type="PROSITE" id="PS51379">
    <property type="entry name" value="4FE4S_FER_2"/>
    <property type="match status" value="4"/>
</dbReference>
<keyword evidence="3" id="KW-0408">Iron</keyword>
<organism evidence="6">
    <name type="scientific">hydrothermal vent metagenome</name>
    <dbReference type="NCBI Taxonomy" id="652676"/>
    <lineage>
        <taxon>unclassified sequences</taxon>
        <taxon>metagenomes</taxon>
        <taxon>ecological metagenomes</taxon>
    </lineage>
</organism>
<feature type="domain" description="4Fe-4S ferredoxin-type" evidence="5">
    <location>
        <begin position="166"/>
        <end position="193"/>
    </location>
</feature>
<feature type="domain" description="4Fe-4S ferredoxin-type" evidence="5">
    <location>
        <begin position="348"/>
        <end position="377"/>
    </location>
</feature>
<accession>A0A3B0SKI0</accession>